<accession>A0A558J7Y7</accession>
<gene>
    <name evidence="4" type="ORF">FQP89_09975</name>
</gene>
<dbReference type="Proteomes" id="UP000317288">
    <property type="component" value="Unassembled WGS sequence"/>
</dbReference>
<evidence type="ECO:0000256" key="1">
    <source>
        <dbReference type="ARBA" id="ARBA00000022"/>
    </source>
</evidence>
<sequence>MDNRSLSKDFRTYVRDNSAVFKKTSEKWGGFSNMAAGYPLCVNGIYIRSTEALYQSCRFPNDPEVQRKILSQSSPMTAKMVGKPHRTNTREDWERSRIVIMKWCLRVKLAQNYEKFSKLLKEAGDYPIVESSNKDDFWGAKPVDSHTLIGINALGRLLMELRWLVTNLSEAKLSVVPVPTIDNFLLYGEEIKEVYASDVNSYINSQDSLFNL</sequence>
<comment type="caution">
    <text evidence="4">The sequence shown here is derived from an EMBL/GenBank/DDBJ whole genome shotgun (WGS) entry which is preliminary data.</text>
</comment>
<dbReference type="InterPro" id="IPR012816">
    <property type="entry name" value="NADAR"/>
</dbReference>
<dbReference type="CDD" id="cd15457">
    <property type="entry name" value="NADAR"/>
    <property type="match status" value="1"/>
</dbReference>
<reference evidence="4 5" key="1">
    <citation type="submission" date="2019-07" db="EMBL/GenBank/DDBJ databases">
        <title>Diversity of Bacteria from Kongsfjorden, Arctic.</title>
        <authorList>
            <person name="Yu Y."/>
        </authorList>
    </citation>
    <scope>NUCLEOTIDE SEQUENCE [LARGE SCALE GENOMIC DNA]</scope>
    <source>
        <strain evidence="4 5">SM1922</strain>
    </source>
</reference>
<organism evidence="4 5">
    <name type="scientific">Vreelandella titanicae</name>
    <dbReference type="NCBI Taxonomy" id="664683"/>
    <lineage>
        <taxon>Bacteria</taxon>
        <taxon>Pseudomonadati</taxon>
        <taxon>Pseudomonadota</taxon>
        <taxon>Gammaproteobacteria</taxon>
        <taxon>Oceanospirillales</taxon>
        <taxon>Halomonadaceae</taxon>
        <taxon>Vreelandella</taxon>
    </lineage>
</organism>
<dbReference type="Gene3D" id="1.10.357.40">
    <property type="entry name" value="YbiA-like"/>
    <property type="match status" value="1"/>
</dbReference>
<evidence type="ECO:0000256" key="2">
    <source>
        <dbReference type="ARBA" id="ARBA00000751"/>
    </source>
</evidence>
<name>A0A558J7Y7_9GAMM</name>
<evidence type="ECO:0000313" key="5">
    <source>
        <dbReference type="Proteomes" id="UP000317288"/>
    </source>
</evidence>
<dbReference type="SUPFAM" id="SSF143990">
    <property type="entry name" value="YbiA-like"/>
    <property type="match status" value="1"/>
</dbReference>
<dbReference type="InterPro" id="IPR037238">
    <property type="entry name" value="YbiA-like_sf"/>
</dbReference>
<dbReference type="Pfam" id="PF08719">
    <property type="entry name" value="NADAR"/>
    <property type="match status" value="1"/>
</dbReference>
<evidence type="ECO:0000259" key="3">
    <source>
        <dbReference type="Pfam" id="PF08719"/>
    </source>
</evidence>
<comment type="catalytic activity">
    <reaction evidence="1">
        <text>5-amino-6-(5-phospho-D-ribosylamino)uracil + H2O = 5,6-diaminouracil + D-ribose 5-phosphate</text>
        <dbReference type="Rhea" id="RHEA:55020"/>
        <dbReference type="ChEBI" id="CHEBI:15377"/>
        <dbReference type="ChEBI" id="CHEBI:46252"/>
        <dbReference type="ChEBI" id="CHEBI:58453"/>
        <dbReference type="ChEBI" id="CHEBI:78346"/>
    </reaction>
</comment>
<dbReference type="EMBL" id="VNFE01000003">
    <property type="protein sequence ID" value="TVU89674.1"/>
    <property type="molecule type" value="Genomic_DNA"/>
</dbReference>
<comment type="catalytic activity">
    <reaction evidence="2">
        <text>2,5-diamino-6-hydroxy-4-(5-phosphoribosylamino)-pyrimidine + H2O = 2,5,6-triamino-4-hydroxypyrimidine + D-ribose 5-phosphate</text>
        <dbReference type="Rhea" id="RHEA:23436"/>
        <dbReference type="ChEBI" id="CHEBI:15377"/>
        <dbReference type="ChEBI" id="CHEBI:58614"/>
        <dbReference type="ChEBI" id="CHEBI:78346"/>
        <dbReference type="ChEBI" id="CHEBI:137796"/>
    </reaction>
</comment>
<evidence type="ECO:0000313" key="4">
    <source>
        <dbReference type="EMBL" id="TVU89674.1"/>
    </source>
</evidence>
<proteinExistence type="predicted"/>
<protein>
    <submittedName>
        <fullName evidence="4">NADAR family protein</fullName>
    </submittedName>
</protein>
<dbReference type="AlphaFoldDB" id="A0A558J7Y7"/>
<dbReference type="RefSeq" id="WP_144810780.1">
    <property type="nucleotide sequence ID" value="NZ_VNFE01000003.1"/>
</dbReference>
<feature type="domain" description="NADAR" evidence="3">
    <location>
        <begin position="21"/>
        <end position="162"/>
    </location>
</feature>